<name>A0A9D1RFF0_9FIRM</name>
<evidence type="ECO:0000313" key="2">
    <source>
        <dbReference type="Proteomes" id="UP000824205"/>
    </source>
</evidence>
<dbReference type="AlphaFoldDB" id="A0A9D1RFF0"/>
<gene>
    <name evidence="1" type="ORF">IAA48_07790</name>
</gene>
<comment type="caution">
    <text evidence="1">The sequence shown here is derived from an EMBL/GenBank/DDBJ whole genome shotgun (WGS) entry which is preliminary data.</text>
</comment>
<protein>
    <submittedName>
        <fullName evidence="1">Uncharacterized protein</fullName>
    </submittedName>
</protein>
<proteinExistence type="predicted"/>
<reference evidence="1" key="1">
    <citation type="journal article" date="2021" name="PeerJ">
        <title>Extensive microbial diversity within the chicken gut microbiome revealed by metagenomics and culture.</title>
        <authorList>
            <person name="Gilroy R."/>
            <person name="Ravi A."/>
            <person name="Getino M."/>
            <person name="Pursley I."/>
            <person name="Horton D.L."/>
            <person name="Alikhan N.F."/>
            <person name="Baker D."/>
            <person name="Gharbi K."/>
            <person name="Hall N."/>
            <person name="Watson M."/>
            <person name="Adriaenssens E.M."/>
            <person name="Foster-Nyarko E."/>
            <person name="Jarju S."/>
            <person name="Secka A."/>
            <person name="Antonio M."/>
            <person name="Oren A."/>
            <person name="Chaudhuri R.R."/>
            <person name="La Ragione R."/>
            <person name="Hildebrand F."/>
            <person name="Pallen M.J."/>
        </authorList>
    </citation>
    <scope>NUCLEOTIDE SEQUENCE</scope>
    <source>
        <strain evidence="1">421</strain>
    </source>
</reference>
<dbReference type="EMBL" id="DXGE01000034">
    <property type="protein sequence ID" value="HIW86380.1"/>
    <property type="molecule type" value="Genomic_DNA"/>
</dbReference>
<sequence>MVRITAADRIALVFNDLIIKWYAVLPVDVYPDRFKTVVRVVFVGVKAVQYYRFAFSCRNVFSVLNESKSAVYDMRDQQAVVIFPYQVIVFYAKEMTRAYGVIV</sequence>
<accession>A0A9D1RFF0</accession>
<evidence type="ECO:0000313" key="1">
    <source>
        <dbReference type="EMBL" id="HIW86380.1"/>
    </source>
</evidence>
<dbReference type="Proteomes" id="UP000824205">
    <property type="component" value="Unassembled WGS sequence"/>
</dbReference>
<reference evidence="1" key="2">
    <citation type="submission" date="2021-04" db="EMBL/GenBank/DDBJ databases">
        <authorList>
            <person name="Gilroy R."/>
        </authorList>
    </citation>
    <scope>NUCLEOTIDE SEQUENCE</scope>
    <source>
        <strain evidence="1">421</strain>
    </source>
</reference>
<organism evidence="1 2">
    <name type="scientific">Candidatus Eubacterium faecipullorum</name>
    <dbReference type="NCBI Taxonomy" id="2838571"/>
    <lineage>
        <taxon>Bacteria</taxon>
        <taxon>Bacillati</taxon>
        <taxon>Bacillota</taxon>
        <taxon>Clostridia</taxon>
        <taxon>Eubacteriales</taxon>
        <taxon>Eubacteriaceae</taxon>
        <taxon>Eubacterium</taxon>
    </lineage>
</organism>